<reference evidence="1" key="1">
    <citation type="submission" date="2022-11" db="EMBL/GenBank/DDBJ databases">
        <title>Draft genome sequence of Sellimonas catena strain 18CBH55.</title>
        <authorList>
            <person name="Hisatomi A."/>
            <person name="Ohkuma M."/>
            <person name="Sakamoto M."/>
        </authorList>
    </citation>
    <scope>NUCLEOTIDE SEQUENCE</scope>
    <source>
        <strain evidence="1">18CBH55</strain>
    </source>
</reference>
<evidence type="ECO:0000313" key="2">
    <source>
        <dbReference type="Proteomes" id="UP001145094"/>
    </source>
</evidence>
<dbReference type="Proteomes" id="UP001145094">
    <property type="component" value="Unassembled WGS sequence"/>
</dbReference>
<proteinExistence type="predicted"/>
<dbReference type="InterPro" id="IPR038148">
    <property type="entry name" value="Tn1545/Tn916_Xis"/>
</dbReference>
<dbReference type="EMBL" id="BSCH01000002">
    <property type="protein sequence ID" value="GLG88875.1"/>
    <property type="molecule type" value="Genomic_DNA"/>
</dbReference>
<evidence type="ECO:0008006" key="3">
    <source>
        <dbReference type="Google" id="ProtNLM"/>
    </source>
</evidence>
<dbReference type="Pfam" id="PF09035">
    <property type="entry name" value="Tn916-Xis"/>
    <property type="match status" value="1"/>
</dbReference>
<organism evidence="1 2">
    <name type="scientific">Sellimonas catena</name>
    <dbReference type="NCBI Taxonomy" id="2994035"/>
    <lineage>
        <taxon>Bacteria</taxon>
        <taxon>Bacillati</taxon>
        <taxon>Bacillota</taxon>
        <taxon>Clostridia</taxon>
        <taxon>Lachnospirales</taxon>
        <taxon>Lachnospiraceae</taxon>
        <taxon>Sellimonas</taxon>
    </lineage>
</organism>
<dbReference type="Gene3D" id="3.90.105.50">
    <property type="match status" value="1"/>
</dbReference>
<reference evidence="1" key="2">
    <citation type="submission" date="2022-11" db="EMBL/GenBank/DDBJ databases">
        <title>Draft genome sequence of Sellimonas catena strain 18CBH55.</title>
        <authorList>
            <person name="Atsushi H."/>
            <person name="Moriya O."/>
            <person name="Mitsuo S."/>
        </authorList>
    </citation>
    <scope>NUCLEOTIDE SEQUENCE</scope>
    <source>
        <strain evidence="1">18CBH55</strain>
    </source>
</reference>
<sequence>MAANKALENIPLNEKLNLTVQEAAAYTGIGQIKLRSMMKEPDCPFLLKVSSHRFLVRRKELEEYLKSKNDLSEA</sequence>
<gene>
    <name evidence="1" type="ORF">Selli2_03010</name>
</gene>
<reference evidence="1" key="3">
    <citation type="journal article" date="2023" name="Int. J. Syst. Evol. Microbiol.">
        <title>Sellimonas catena sp. nov., isolated from human faeces.</title>
        <authorList>
            <person name="Hisatomi A."/>
            <person name="Ohkuma M."/>
            <person name="Sakamoto M."/>
        </authorList>
    </citation>
    <scope>NUCLEOTIDE SEQUENCE</scope>
    <source>
        <strain evidence="1">18CBH55</strain>
    </source>
</reference>
<dbReference type="InterPro" id="IPR015122">
    <property type="entry name" value="Tn916-Xis"/>
</dbReference>
<protein>
    <recommendedName>
        <fullName evidence="3">Helix-turn-helix domain-containing protein</fullName>
    </recommendedName>
</protein>
<dbReference type="AlphaFoldDB" id="A0A9W6CA81"/>
<comment type="caution">
    <text evidence="1">The sequence shown here is derived from an EMBL/GenBank/DDBJ whole genome shotgun (WGS) entry which is preliminary data.</text>
</comment>
<dbReference type="RefSeq" id="WP_281844309.1">
    <property type="nucleotide sequence ID" value="NZ_BSCH01000002.1"/>
</dbReference>
<evidence type="ECO:0000313" key="1">
    <source>
        <dbReference type="EMBL" id="GLG88875.1"/>
    </source>
</evidence>
<name>A0A9W6CA81_9FIRM</name>
<accession>A0A9W6CA81</accession>